<feature type="compositionally biased region" description="Basic and acidic residues" evidence="1">
    <location>
        <begin position="153"/>
        <end position="167"/>
    </location>
</feature>
<dbReference type="AlphaFoldDB" id="A0AAV5SGK5"/>
<dbReference type="GO" id="GO:0097060">
    <property type="term" value="C:synaptic membrane"/>
    <property type="evidence" value="ECO:0007669"/>
    <property type="project" value="TreeGrafter"/>
</dbReference>
<feature type="region of interest" description="Disordered" evidence="1">
    <location>
        <begin position="86"/>
        <end position="194"/>
    </location>
</feature>
<comment type="caution">
    <text evidence="3">The sequence shown here is derived from an EMBL/GenBank/DDBJ whole genome shotgun (WGS) entry which is preliminary data.</text>
</comment>
<dbReference type="SUPFAM" id="SSF50156">
    <property type="entry name" value="PDZ domain-like"/>
    <property type="match status" value="1"/>
</dbReference>
<sequence>PVGVFASRFGENSELERYGDVIRPGDEILSINNVDVASMSIDDVVLTLSIPRRLILKIRFNKNRRDRTRSLQPEDRPVVVFHKVEERRSDADSSAPLLSNPTPTANTWLGRRARQETQEMNQTLSRMSHPPANTVAGAAGASISAGMATGSRMDSRPHNPSPRDHHMGTLGRQHSQQSQLQQLQQQQQHLQQQL</sequence>
<reference evidence="3" key="1">
    <citation type="submission" date="2023-10" db="EMBL/GenBank/DDBJ databases">
        <title>Genome assembly of Pristionchus species.</title>
        <authorList>
            <person name="Yoshida K."/>
            <person name="Sommer R.J."/>
        </authorList>
    </citation>
    <scope>NUCLEOTIDE SEQUENCE</scope>
    <source>
        <strain evidence="3">RS0144</strain>
    </source>
</reference>
<dbReference type="Proteomes" id="UP001432027">
    <property type="component" value="Unassembled WGS sequence"/>
</dbReference>
<dbReference type="GO" id="GO:0016477">
    <property type="term" value="P:cell migration"/>
    <property type="evidence" value="ECO:0007669"/>
    <property type="project" value="TreeGrafter"/>
</dbReference>
<feature type="compositionally biased region" description="Polar residues" evidence="1">
    <location>
        <begin position="96"/>
        <end position="107"/>
    </location>
</feature>
<dbReference type="PANTHER" id="PTHR46150">
    <property type="entry name" value="RHO GTPASE-ACTIVATING PROTEIN 100F"/>
    <property type="match status" value="1"/>
</dbReference>
<dbReference type="PANTHER" id="PTHR46150:SF3">
    <property type="entry name" value="RHO GTPASE-ACTIVATING PROTEIN 100F"/>
    <property type="match status" value="1"/>
</dbReference>
<dbReference type="GO" id="GO:0030030">
    <property type="term" value="P:cell projection organization"/>
    <property type="evidence" value="ECO:0007669"/>
    <property type="project" value="TreeGrafter"/>
</dbReference>
<evidence type="ECO:0000313" key="4">
    <source>
        <dbReference type="Proteomes" id="UP001432027"/>
    </source>
</evidence>
<dbReference type="InterPro" id="IPR001478">
    <property type="entry name" value="PDZ"/>
</dbReference>
<dbReference type="Gene3D" id="2.30.42.10">
    <property type="match status" value="1"/>
</dbReference>
<proteinExistence type="predicted"/>
<organism evidence="3 4">
    <name type="scientific">Pristionchus entomophagus</name>
    <dbReference type="NCBI Taxonomy" id="358040"/>
    <lineage>
        <taxon>Eukaryota</taxon>
        <taxon>Metazoa</taxon>
        <taxon>Ecdysozoa</taxon>
        <taxon>Nematoda</taxon>
        <taxon>Chromadorea</taxon>
        <taxon>Rhabditida</taxon>
        <taxon>Rhabditina</taxon>
        <taxon>Diplogasteromorpha</taxon>
        <taxon>Diplogasteroidea</taxon>
        <taxon>Neodiplogasteridae</taxon>
        <taxon>Pristionchus</taxon>
    </lineage>
</organism>
<accession>A0AAV5SGK5</accession>
<evidence type="ECO:0000259" key="2">
    <source>
        <dbReference type="PROSITE" id="PS50106"/>
    </source>
</evidence>
<dbReference type="GO" id="GO:0005096">
    <property type="term" value="F:GTPase activator activity"/>
    <property type="evidence" value="ECO:0007669"/>
    <property type="project" value="TreeGrafter"/>
</dbReference>
<protein>
    <recommendedName>
        <fullName evidence="2">PDZ domain-containing protein</fullName>
    </recommendedName>
</protein>
<evidence type="ECO:0000256" key="1">
    <source>
        <dbReference type="SAM" id="MobiDB-lite"/>
    </source>
</evidence>
<dbReference type="Pfam" id="PF00595">
    <property type="entry name" value="PDZ"/>
    <property type="match status" value="1"/>
</dbReference>
<dbReference type="InterPro" id="IPR052118">
    <property type="entry name" value="Rho-GAP_regulator"/>
</dbReference>
<dbReference type="GO" id="GO:0046578">
    <property type="term" value="P:regulation of Ras protein signal transduction"/>
    <property type="evidence" value="ECO:0007669"/>
    <property type="project" value="TreeGrafter"/>
</dbReference>
<feature type="non-terminal residue" evidence="3">
    <location>
        <position position="194"/>
    </location>
</feature>
<feature type="domain" description="PDZ" evidence="2">
    <location>
        <begin position="1"/>
        <end position="48"/>
    </location>
</feature>
<feature type="non-terminal residue" evidence="3">
    <location>
        <position position="1"/>
    </location>
</feature>
<dbReference type="EMBL" id="BTSX01000002">
    <property type="protein sequence ID" value="GMS82496.1"/>
    <property type="molecule type" value="Genomic_DNA"/>
</dbReference>
<evidence type="ECO:0000313" key="3">
    <source>
        <dbReference type="EMBL" id="GMS82496.1"/>
    </source>
</evidence>
<gene>
    <name evidence="3" type="ORF">PENTCL1PPCAC_4671</name>
</gene>
<feature type="compositionally biased region" description="Low complexity" evidence="1">
    <location>
        <begin position="136"/>
        <end position="151"/>
    </location>
</feature>
<keyword evidence="4" id="KW-1185">Reference proteome</keyword>
<name>A0AAV5SGK5_9BILA</name>
<dbReference type="PROSITE" id="PS50106">
    <property type="entry name" value="PDZ"/>
    <property type="match status" value="1"/>
</dbReference>
<feature type="compositionally biased region" description="Low complexity" evidence="1">
    <location>
        <begin position="173"/>
        <end position="194"/>
    </location>
</feature>
<dbReference type="InterPro" id="IPR036034">
    <property type="entry name" value="PDZ_sf"/>
</dbReference>